<keyword evidence="3 9" id="KW-0963">Cytoplasm</keyword>
<name>A0A212LA38_9BACT</name>
<dbReference type="GO" id="GO:0006083">
    <property type="term" value="P:acetate metabolic process"/>
    <property type="evidence" value="ECO:0007669"/>
    <property type="project" value="TreeGrafter"/>
</dbReference>
<dbReference type="HAMAP" id="MF_00542">
    <property type="entry name" value="Butyrate_kinase"/>
    <property type="match status" value="1"/>
</dbReference>
<keyword evidence="6 9" id="KW-0418">Kinase</keyword>
<keyword evidence="7 9" id="KW-0067">ATP-binding</keyword>
<evidence type="ECO:0000313" key="11">
    <source>
        <dbReference type="EMBL" id="SCM74406.1"/>
    </source>
</evidence>
<sequence>MTDVQNILVINPGSTTTKIAVFENETELFNANIPHDVQELSAFKTIAEQLPLRKKSIEDCLRQKGFDLKQLTAVAGRGGGGLPPVKKGAYLVNEKMVDQLVNHNFSEHASNLGALLAYAFSREIDGIPAFIYDCVAVDELSDLARLSGLPELPRVARCHVLNMRAMALEAAKNLGKKLTDCNVIVSHLGSGITSSVITHGVMEDIVADDEGAYSPERAGRVQCRKLIDLCFSGKHDRFSMTRRVKGQGGLMAYLGTASALEVEARIAKGDAEARLVYEGMAYQTAKDICSLASVVCGKVDAVVLTGAVAYSQMFTHWITERVRFVAPVMVLPGEHELKALALGALRVLRGEEQANLF</sequence>
<dbReference type="PIRSF" id="PIRSF036458">
    <property type="entry name" value="Butyrate_kin"/>
    <property type="match status" value="1"/>
</dbReference>
<dbReference type="PANTHER" id="PTHR21060">
    <property type="entry name" value="ACETATE KINASE"/>
    <property type="match status" value="1"/>
</dbReference>
<dbReference type="PRINTS" id="PR00471">
    <property type="entry name" value="ACETATEKNASE"/>
</dbReference>
<dbReference type="GO" id="GO:0005524">
    <property type="term" value="F:ATP binding"/>
    <property type="evidence" value="ECO:0007669"/>
    <property type="project" value="UniProtKB-KW"/>
</dbReference>
<dbReference type="GO" id="GO:0008776">
    <property type="term" value="F:acetate kinase activity"/>
    <property type="evidence" value="ECO:0007669"/>
    <property type="project" value="TreeGrafter"/>
</dbReference>
<dbReference type="InterPro" id="IPR000890">
    <property type="entry name" value="Aliphatic_acid_kin_short-chain"/>
</dbReference>
<evidence type="ECO:0000256" key="7">
    <source>
        <dbReference type="ARBA" id="ARBA00022840"/>
    </source>
</evidence>
<dbReference type="InterPro" id="IPR023865">
    <property type="entry name" value="Aliphatic_acid_kinase_CS"/>
</dbReference>
<dbReference type="EC" id="2.7.2.7" evidence="9"/>
<gene>
    <name evidence="9 11" type="primary">buk</name>
    <name evidence="11" type="ORF">KL86DES1_21918</name>
</gene>
<comment type="catalytic activity">
    <reaction evidence="8 9">
        <text>butanoate + ATP = butanoyl phosphate + ADP</text>
        <dbReference type="Rhea" id="RHEA:13585"/>
        <dbReference type="ChEBI" id="CHEBI:17968"/>
        <dbReference type="ChEBI" id="CHEBI:30616"/>
        <dbReference type="ChEBI" id="CHEBI:58079"/>
        <dbReference type="ChEBI" id="CHEBI:456216"/>
        <dbReference type="EC" id="2.7.2.7"/>
    </reaction>
</comment>
<dbReference type="AlphaFoldDB" id="A0A212LA38"/>
<protein>
    <recommendedName>
        <fullName evidence="9">Probable butyrate kinase</fullName>
        <shortName evidence="9">BK</shortName>
        <ecNumber evidence="9">2.7.2.7</ecNumber>
    </recommendedName>
    <alternativeName>
        <fullName evidence="9">Branched-chain carboxylic acid kinase</fullName>
    </alternativeName>
</protein>
<dbReference type="PROSITE" id="PS01075">
    <property type="entry name" value="ACETATE_KINASE_1"/>
    <property type="match status" value="1"/>
</dbReference>
<evidence type="ECO:0000256" key="4">
    <source>
        <dbReference type="ARBA" id="ARBA00022679"/>
    </source>
</evidence>
<dbReference type="Gene3D" id="3.30.420.40">
    <property type="match status" value="2"/>
</dbReference>
<dbReference type="InterPro" id="IPR011245">
    <property type="entry name" value="Butyrate_kin"/>
</dbReference>
<evidence type="ECO:0000256" key="10">
    <source>
        <dbReference type="RuleBase" id="RU003835"/>
    </source>
</evidence>
<dbReference type="SUPFAM" id="SSF53067">
    <property type="entry name" value="Actin-like ATPase domain"/>
    <property type="match status" value="2"/>
</dbReference>
<evidence type="ECO:0000256" key="2">
    <source>
        <dbReference type="ARBA" id="ARBA00008748"/>
    </source>
</evidence>
<dbReference type="NCBIfam" id="TIGR02707">
    <property type="entry name" value="butyr_kinase"/>
    <property type="match status" value="1"/>
</dbReference>
<evidence type="ECO:0000256" key="9">
    <source>
        <dbReference type="HAMAP-Rule" id="MF_00542"/>
    </source>
</evidence>
<evidence type="ECO:0000256" key="3">
    <source>
        <dbReference type="ARBA" id="ARBA00022490"/>
    </source>
</evidence>
<evidence type="ECO:0000256" key="6">
    <source>
        <dbReference type="ARBA" id="ARBA00022777"/>
    </source>
</evidence>
<dbReference type="GO" id="GO:0005737">
    <property type="term" value="C:cytoplasm"/>
    <property type="evidence" value="ECO:0007669"/>
    <property type="project" value="UniProtKB-SubCell"/>
</dbReference>
<evidence type="ECO:0000256" key="1">
    <source>
        <dbReference type="ARBA" id="ARBA00004496"/>
    </source>
</evidence>
<keyword evidence="5 9" id="KW-0547">Nucleotide-binding</keyword>
<dbReference type="NCBIfam" id="NF002834">
    <property type="entry name" value="PRK03011.1-5"/>
    <property type="match status" value="1"/>
</dbReference>
<dbReference type="Pfam" id="PF00871">
    <property type="entry name" value="Acetate_kinase"/>
    <property type="match status" value="1"/>
</dbReference>
<dbReference type="RefSeq" id="WP_179981147.1">
    <property type="nucleotide sequence ID" value="NZ_LT608333.1"/>
</dbReference>
<dbReference type="InterPro" id="IPR043129">
    <property type="entry name" value="ATPase_NBD"/>
</dbReference>
<accession>A0A212LA38</accession>
<dbReference type="EMBL" id="FMJC01000002">
    <property type="protein sequence ID" value="SCM74406.1"/>
    <property type="molecule type" value="Genomic_DNA"/>
</dbReference>
<dbReference type="CDD" id="cd24011">
    <property type="entry name" value="ASKHA_NBD_BK"/>
    <property type="match status" value="1"/>
</dbReference>
<evidence type="ECO:0000256" key="8">
    <source>
        <dbReference type="ARBA" id="ARBA00048596"/>
    </source>
</evidence>
<proteinExistence type="inferred from homology"/>
<organism evidence="11">
    <name type="scientific">uncultured Desulfovibrio sp</name>
    <dbReference type="NCBI Taxonomy" id="167968"/>
    <lineage>
        <taxon>Bacteria</taxon>
        <taxon>Pseudomonadati</taxon>
        <taxon>Thermodesulfobacteriota</taxon>
        <taxon>Desulfovibrionia</taxon>
        <taxon>Desulfovibrionales</taxon>
        <taxon>Desulfovibrionaceae</taxon>
        <taxon>Desulfovibrio</taxon>
        <taxon>environmental samples</taxon>
    </lineage>
</organism>
<evidence type="ECO:0000256" key="5">
    <source>
        <dbReference type="ARBA" id="ARBA00022741"/>
    </source>
</evidence>
<comment type="similarity">
    <text evidence="2 9 10">Belongs to the acetokinase family.</text>
</comment>
<comment type="subcellular location">
    <subcellularLocation>
        <location evidence="1 9">Cytoplasm</location>
    </subcellularLocation>
</comment>
<dbReference type="GO" id="GO:0047761">
    <property type="term" value="F:butyrate kinase activity"/>
    <property type="evidence" value="ECO:0007669"/>
    <property type="project" value="UniProtKB-UniRule"/>
</dbReference>
<dbReference type="PANTHER" id="PTHR21060:SF3">
    <property type="entry name" value="BUTYRATE KINASE 2-RELATED"/>
    <property type="match status" value="1"/>
</dbReference>
<keyword evidence="4 9" id="KW-0808">Transferase</keyword>
<reference evidence="11" key="1">
    <citation type="submission" date="2016-08" db="EMBL/GenBank/DDBJ databases">
        <authorList>
            <person name="Seilhamer J.J."/>
        </authorList>
    </citation>
    <scope>NUCLEOTIDE SEQUENCE</scope>
    <source>
        <strain evidence="11">86-1</strain>
    </source>
</reference>